<accession>A0A8J3DFT1</accession>
<name>A0A8J3DFT1_9HYPH</name>
<dbReference type="EMBL" id="BMZO01000001">
    <property type="protein sequence ID" value="GHC61257.1"/>
    <property type="molecule type" value="Genomic_DNA"/>
</dbReference>
<reference evidence="2" key="2">
    <citation type="submission" date="2020-09" db="EMBL/GenBank/DDBJ databases">
        <authorList>
            <person name="Sun Q."/>
            <person name="Kim S."/>
        </authorList>
    </citation>
    <scope>NUCLEOTIDE SEQUENCE</scope>
    <source>
        <strain evidence="2">KCTC 42097</strain>
    </source>
</reference>
<organism evidence="2 3">
    <name type="scientific">Limoniibacter endophyticus</name>
    <dbReference type="NCBI Taxonomy" id="1565040"/>
    <lineage>
        <taxon>Bacteria</taxon>
        <taxon>Pseudomonadati</taxon>
        <taxon>Pseudomonadota</taxon>
        <taxon>Alphaproteobacteria</taxon>
        <taxon>Hyphomicrobiales</taxon>
        <taxon>Bartonellaceae</taxon>
        <taxon>Limoniibacter</taxon>
    </lineage>
</organism>
<feature type="region of interest" description="Disordered" evidence="1">
    <location>
        <begin position="70"/>
        <end position="98"/>
    </location>
</feature>
<gene>
    <name evidence="2" type="ORF">GCM10010136_01710</name>
</gene>
<evidence type="ECO:0000313" key="3">
    <source>
        <dbReference type="Proteomes" id="UP000641137"/>
    </source>
</evidence>
<protein>
    <recommendedName>
        <fullName evidence="4">Helix-turn-helix domain-containing protein</fullName>
    </recommendedName>
</protein>
<evidence type="ECO:0000313" key="2">
    <source>
        <dbReference type="EMBL" id="GHC61257.1"/>
    </source>
</evidence>
<comment type="caution">
    <text evidence="2">The sequence shown here is derived from an EMBL/GenBank/DDBJ whole genome shotgun (WGS) entry which is preliminary data.</text>
</comment>
<reference evidence="2" key="1">
    <citation type="journal article" date="2014" name="Int. J. Syst. Evol. Microbiol.">
        <title>Complete genome sequence of Corynebacterium casei LMG S-19264T (=DSM 44701T), isolated from a smear-ripened cheese.</title>
        <authorList>
            <consortium name="US DOE Joint Genome Institute (JGI-PGF)"/>
            <person name="Walter F."/>
            <person name="Albersmeier A."/>
            <person name="Kalinowski J."/>
            <person name="Ruckert C."/>
        </authorList>
    </citation>
    <scope>NUCLEOTIDE SEQUENCE</scope>
    <source>
        <strain evidence="2">KCTC 42097</strain>
    </source>
</reference>
<evidence type="ECO:0000256" key="1">
    <source>
        <dbReference type="SAM" id="MobiDB-lite"/>
    </source>
</evidence>
<proteinExistence type="predicted"/>
<evidence type="ECO:0008006" key="4">
    <source>
        <dbReference type="Google" id="ProtNLM"/>
    </source>
</evidence>
<dbReference type="AlphaFoldDB" id="A0A8J3DFT1"/>
<keyword evidence="3" id="KW-1185">Reference proteome</keyword>
<sequence>MTTDNDNSPRLIGRRDAATYLGISESTFSMWVATHKMPSTIAGTRKWDRRAIDAKLDEISGLTAANDNVEDEFEKWEREQNARKAQRAGHSKQASRKW</sequence>
<feature type="compositionally biased region" description="Basic residues" evidence="1">
    <location>
        <begin position="84"/>
        <end position="98"/>
    </location>
</feature>
<dbReference type="RefSeq" id="WP_189486873.1">
    <property type="nucleotide sequence ID" value="NZ_BMZO01000001.1"/>
</dbReference>
<dbReference type="Proteomes" id="UP000641137">
    <property type="component" value="Unassembled WGS sequence"/>
</dbReference>